<sequence length="368" mass="38611">MTNTRPIAPPFPAGPSTGQPARPAWRIRPFDGLEGVLPGGTPGDARDGVPEAVPDRAPADAADRVPGDGPADVPGGVHLGAHRRTLAGRLTAALGTQLGERRTFRKAAWSTGLCDQYPEAGLTLFHDDRERLVHIEAFAPAPVAYRGIPLLERPFGDVVDELTAAGCPLATDDTGCLAPDAGFHLTGDPDEPAQPAESVSLLTRSALDAPLPRMTDGPRSAGTDSHRIVPHRGTDTVRLGEDRAVLRARLGPALQSTPEYGGAAQDWYYEHGLVLTFDADDRLTTLVVSYVGRRGTALLDGIPLLDRPYEDVAADLAAAGIPLTARELAADLPDHGVTLHLVARTHPAPPVAAVVLRAEGTPPAPAHA</sequence>
<dbReference type="Proteomes" id="UP000319210">
    <property type="component" value="Unassembled WGS sequence"/>
</dbReference>
<protein>
    <submittedName>
        <fullName evidence="2">Uncharacterized protein</fullName>
    </submittedName>
</protein>
<feature type="region of interest" description="Disordered" evidence="1">
    <location>
        <begin position="1"/>
        <end position="70"/>
    </location>
</feature>
<keyword evidence="3" id="KW-1185">Reference proteome</keyword>
<accession>A0A4Y3R316</accession>
<gene>
    <name evidence="2" type="ORF">SCA03_46870</name>
</gene>
<proteinExistence type="predicted"/>
<evidence type="ECO:0000313" key="3">
    <source>
        <dbReference type="Proteomes" id="UP000319210"/>
    </source>
</evidence>
<dbReference type="EMBL" id="BJMM01000027">
    <property type="protein sequence ID" value="GEB52136.1"/>
    <property type="molecule type" value="Genomic_DNA"/>
</dbReference>
<feature type="compositionally biased region" description="Basic and acidic residues" evidence="1">
    <location>
        <begin position="44"/>
        <end position="66"/>
    </location>
</feature>
<dbReference type="AlphaFoldDB" id="A0A4Y3R316"/>
<comment type="caution">
    <text evidence="2">The sequence shown here is derived from an EMBL/GenBank/DDBJ whole genome shotgun (WGS) entry which is preliminary data.</text>
</comment>
<feature type="region of interest" description="Disordered" evidence="1">
    <location>
        <begin position="210"/>
        <end position="230"/>
    </location>
</feature>
<dbReference type="OrthoDB" id="3529221at2"/>
<dbReference type="RefSeq" id="WP_141275627.1">
    <property type="nucleotide sequence ID" value="NZ_BJMM01000027.1"/>
</dbReference>
<evidence type="ECO:0000256" key="1">
    <source>
        <dbReference type="SAM" id="MobiDB-lite"/>
    </source>
</evidence>
<evidence type="ECO:0000313" key="2">
    <source>
        <dbReference type="EMBL" id="GEB52136.1"/>
    </source>
</evidence>
<name>A0A4Y3R316_STRCI</name>
<organism evidence="2 3">
    <name type="scientific">Streptomyces cacaoi</name>
    <dbReference type="NCBI Taxonomy" id="1898"/>
    <lineage>
        <taxon>Bacteria</taxon>
        <taxon>Bacillati</taxon>
        <taxon>Actinomycetota</taxon>
        <taxon>Actinomycetes</taxon>
        <taxon>Kitasatosporales</taxon>
        <taxon>Streptomycetaceae</taxon>
        <taxon>Streptomyces</taxon>
    </lineage>
</organism>
<reference evidence="2 3" key="1">
    <citation type="submission" date="2019-06" db="EMBL/GenBank/DDBJ databases">
        <title>Whole genome shotgun sequence of Streptomyces cacaoi subsp. cacaoi NBRC 12748.</title>
        <authorList>
            <person name="Hosoyama A."/>
            <person name="Uohara A."/>
            <person name="Ohji S."/>
            <person name="Ichikawa N."/>
        </authorList>
    </citation>
    <scope>NUCLEOTIDE SEQUENCE [LARGE SCALE GENOMIC DNA]</scope>
    <source>
        <strain evidence="2 3">NBRC 12748</strain>
    </source>
</reference>